<keyword evidence="2 5" id="KW-0689">Ribosomal protein</keyword>
<dbReference type="GO" id="GO:0003735">
    <property type="term" value="F:structural constituent of ribosome"/>
    <property type="evidence" value="ECO:0007669"/>
    <property type="project" value="InterPro"/>
</dbReference>
<evidence type="ECO:0000313" key="7">
    <source>
        <dbReference type="EMBL" id="HJD96397.1"/>
    </source>
</evidence>
<reference evidence="7" key="1">
    <citation type="journal article" date="2021" name="PeerJ">
        <title>Extensive microbial diversity within the chicken gut microbiome revealed by metagenomics and culture.</title>
        <authorList>
            <person name="Gilroy R."/>
            <person name="Ravi A."/>
            <person name="Getino M."/>
            <person name="Pursley I."/>
            <person name="Horton D.L."/>
            <person name="Alikhan N.F."/>
            <person name="Baker D."/>
            <person name="Gharbi K."/>
            <person name="Hall N."/>
            <person name="Watson M."/>
            <person name="Adriaenssens E.M."/>
            <person name="Foster-Nyarko E."/>
            <person name="Jarju S."/>
            <person name="Secka A."/>
            <person name="Antonio M."/>
            <person name="Oren A."/>
            <person name="Chaudhuri R.R."/>
            <person name="La Ragione R."/>
            <person name="Hildebrand F."/>
            <person name="Pallen M.J."/>
        </authorList>
    </citation>
    <scope>NUCLEOTIDE SEQUENCE</scope>
    <source>
        <strain evidence="7">ChiGjej2B2-19336</strain>
    </source>
</reference>
<dbReference type="RefSeq" id="WP_304120686.1">
    <property type="nucleotide sequence ID" value="NZ_DYZA01000034.1"/>
</dbReference>
<feature type="region of interest" description="Disordered" evidence="6">
    <location>
        <begin position="1"/>
        <end position="20"/>
    </location>
</feature>
<sequence>MAVQQNKKSHSRKCMRRSHDRVAKPTVIYCSCGAPTKPHSVCPSCGKYDGRQVEPVAGDEQ</sequence>
<evidence type="ECO:0000313" key="8">
    <source>
        <dbReference type="Proteomes" id="UP000698963"/>
    </source>
</evidence>
<gene>
    <name evidence="5 7" type="primary">rpmF</name>
    <name evidence="7" type="ORF">K8W16_01955</name>
</gene>
<dbReference type="InterPro" id="IPR002677">
    <property type="entry name" value="Ribosomal_bL32"/>
</dbReference>
<dbReference type="EMBL" id="DYZA01000034">
    <property type="protein sequence ID" value="HJD96397.1"/>
    <property type="molecule type" value="Genomic_DNA"/>
</dbReference>
<name>A0A921AV58_9BACT</name>
<dbReference type="PANTHER" id="PTHR35534">
    <property type="entry name" value="50S RIBOSOMAL PROTEIN L32"/>
    <property type="match status" value="1"/>
</dbReference>
<comment type="similarity">
    <text evidence="1 5">Belongs to the bacterial ribosomal protein bL32 family.</text>
</comment>
<accession>A0A921AV58</accession>
<keyword evidence="3 5" id="KW-0687">Ribonucleoprotein</keyword>
<dbReference type="HAMAP" id="MF_00340">
    <property type="entry name" value="Ribosomal_bL32"/>
    <property type="match status" value="1"/>
</dbReference>
<dbReference type="AlphaFoldDB" id="A0A921AV58"/>
<dbReference type="Pfam" id="PF01783">
    <property type="entry name" value="Ribosomal_L32p"/>
    <property type="match status" value="1"/>
</dbReference>
<comment type="caution">
    <text evidence="7">The sequence shown here is derived from an EMBL/GenBank/DDBJ whole genome shotgun (WGS) entry which is preliminary data.</text>
</comment>
<dbReference type="NCBIfam" id="TIGR01031">
    <property type="entry name" value="rpmF_bact"/>
    <property type="match status" value="1"/>
</dbReference>
<dbReference type="Proteomes" id="UP000698963">
    <property type="component" value="Unassembled WGS sequence"/>
</dbReference>
<evidence type="ECO:0000256" key="4">
    <source>
        <dbReference type="ARBA" id="ARBA00035178"/>
    </source>
</evidence>
<evidence type="ECO:0000256" key="5">
    <source>
        <dbReference type="HAMAP-Rule" id="MF_00340"/>
    </source>
</evidence>
<evidence type="ECO:0000256" key="6">
    <source>
        <dbReference type="SAM" id="MobiDB-lite"/>
    </source>
</evidence>
<proteinExistence type="inferred from homology"/>
<dbReference type="InterPro" id="IPR011332">
    <property type="entry name" value="Ribosomal_zn-bd"/>
</dbReference>
<evidence type="ECO:0000256" key="1">
    <source>
        <dbReference type="ARBA" id="ARBA00008560"/>
    </source>
</evidence>
<feature type="compositionally biased region" description="Basic residues" evidence="6">
    <location>
        <begin position="7"/>
        <end position="19"/>
    </location>
</feature>
<dbReference type="GO" id="GO:0015934">
    <property type="term" value="C:large ribosomal subunit"/>
    <property type="evidence" value="ECO:0007669"/>
    <property type="project" value="InterPro"/>
</dbReference>
<dbReference type="SUPFAM" id="SSF57829">
    <property type="entry name" value="Zn-binding ribosomal proteins"/>
    <property type="match status" value="1"/>
</dbReference>
<dbReference type="PANTHER" id="PTHR35534:SF1">
    <property type="entry name" value="LARGE RIBOSOMAL SUBUNIT PROTEIN BL32"/>
    <property type="match status" value="1"/>
</dbReference>
<evidence type="ECO:0000256" key="3">
    <source>
        <dbReference type="ARBA" id="ARBA00023274"/>
    </source>
</evidence>
<dbReference type="GO" id="GO:0006412">
    <property type="term" value="P:translation"/>
    <property type="evidence" value="ECO:0007669"/>
    <property type="project" value="UniProtKB-UniRule"/>
</dbReference>
<protein>
    <recommendedName>
        <fullName evidence="4 5">Large ribosomal subunit protein bL32</fullName>
    </recommendedName>
</protein>
<organism evidence="7 8">
    <name type="scientific">Mailhella massiliensis</name>
    <dbReference type="NCBI Taxonomy" id="1903261"/>
    <lineage>
        <taxon>Bacteria</taxon>
        <taxon>Pseudomonadati</taxon>
        <taxon>Thermodesulfobacteriota</taxon>
        <taxon>Desulfovibrionia</taxon>
        <taxon>Desulfovibrionales</taxon>
        <taxon>Desulfovibrionaceae</taxon>
        <taxon>Mailhella</taxon>
    </lineage>
</organism>
<evidence type="ECO:0000256" key="2">
    <source>
        <dbReference type="ARBA" id="ARBA00022980"/>
    </source>
</evidence>
<reference evidence="7" key="2">
    <citation type="submission" date="2021-09" db="EMBL/GenBank/DDBJ databases">
        <authorList>
            <person name="Gilroy R."/>
        </authorList>
    </citation>
    <scope>NUCLEOTIDE SEQUENCE</scope>
    <source>
        <strain evidence="7">ChiGjej2B2-19336</strain>
    </source>
</reference>
<dbReference type="InterPro" id="IPR044957">
    <property type="entry name" value="Ribosomal_bL32_bact"/>
</dbReference>